<proteinExistence type="predicted"/>
<dbReference type="EMBL" id="JAWQEG010008065">
    <property type="protein sequence ID" value="KAK3851064.1"/>
    <property type="molecule type" value="Genomic_DNA"/>
</dbReference>
<accession>A0AAE1BKB7</accession>
<evidence type="ECO:0000313" key="2">
    <source>
        <dbReference type="Proteomes" id="UP001286313"/>
    </source>
</evidence>
<dbReference type="AlphaFoldDB" id="A0AAE1BKB7"/>
<dbReference type="Proteomes" id="UP001286313">
    <property type="component" value="Unassembled WGS sequence"/>
</dbReference>
<name>A0AAE1BKB7_PETCI</name>
<evidence type="ECO:0000313" key="1">
    <source>
        <dbReference type="EMBL" id="KAK3851064.1"/>
    </source>
</evidence>
<keyword evidence="2" id="KW-1185">Reference proteome</keyword>
<protein>
    <submittedName>
        <fullName evidence="1">Uncharacterized protein</fullName>
    </submittedName>
</protein>
<dbReference type="SUPFAM" id="SSF53474">
    <property type="entry name" value="alpha/beta-Hydrolases"/>
    <property type="match status" value="1"/>
</dbReference>
<reference evidence="1" key="1">
    <citation type="submission" date="2023-10" db="EMBL/GenBank/DDBJ databases">
        <title>Genome assemblies of two species of porcelain crab, Petrolisthes cinctipes and Petrolisthes manimaculis (Anomura: Porcellanidae).</title>
        <authorList>
            <person name="Angst P."/>
        </authorList>
    </citation>
    <scope>NUCLEOTIDE SEQUENCE</scope>
    <source>
        <strain evidence="1">PB745_01</strain>
        <tissue evidence="1">Gill</tissue>
    </source>
</reference>
<organism evidence="1 2">
    <name type="scientific">Petrolisthes cinctipes</name>
    <name type="common">Flat porcelain crab</name>
    <dbReference type="NCBI Taxonomy" id="88211"/>
    <lineage>
        <taxon>Eukaryota</taxon>
        <taxon>Metazoa</taxon>
        <taxon>Ecdysozoa</taxon>
        <taxon>Arthropoda</taxon>
        <taxon>Crustacea</taxon>
        <taxon>Multicrustacea</taxon>
        <taxon>Malacostraca</taxon>
        <taxon>Eumalacostraca</taxon>
        <taxon>Eucarida</taxon>
        <taxon>Decapoda</taxon>
        <taxon>Pleocyemata</taxon>
        <taxon>Anomura</taxon>
        <taxon>Galatheoidea</taxon>
        <taxon>Porcellanidae</taxon>
        <taxon>Petrolisthes</taxon>
    </lineage>
</organism>
<comment type="caution">
    <text evidence="1">The sequence shown here is derived from an EMBL/GenBank/DDBJ whole genome shotgun (WGS) entry which is preliminary data.</text>
</comment>
<dbReference type="PANTHER" id="PTHR11005">
    <property type="entry name" value="LYSOSOMAL ACID LIPASE-RELATED"/>
    <property type="match status" value="1"/>
</dbReference>
<dbReference type="Gene3D" id="3.40.50.1820">
    <property type="entry name" value="alpha/beta hydrolase"/>
    <property type="match status" value="1"/>
</dbReference>
<sequence length="193" mass="21830">MGPHRVLSLFINELSEGLHRSGVHEIVPLTRSRVEWSGICSELSILSPFCTFIHFLINGPNSNYVDKKYLPVIYAHTPAGTGLHIFTQLLQIVDAERFQAFDYGSPSRNHKEYGQTTPPPYLLSRVTAPVGMFWSDNDWVVDAKDIALTASQLPNVVLNYRVPTHDFNHADFMWAETAGEQVYKPVIKFLKSL</sequence>
<dbReference type="InterPro" id="IPR029058">
    <property type="entry name" value="AB_hydrolase_fold"/>
</dbReference>
<gene>
    <name evidence="1" type="ORF">Pcinc_042261</name>
</gene>